<protein>
    <submittedName>
        <fullName evidence="1">Uncharacterized protein</fullName>
    </submittedName>
</protein>
<dbReference type="EMBL" id="MU266730">
    <property type="protein sequence ID" value="KAH7918817.1"/>
    <property type="molecule type" value="Genomic_DNA"/>
</dbReference>
<feature type="non-terminal residue" evidence="1">
    <location>
        <position position="217"/>
    </location>
</feature>
<comment type="caution">
    <text evidence="1">The sequence shown here is derived from an EMBL/GenBank/DDBJ whole genome shotgun (WGS) entry which is preliminary data.</text>
</comment>
<dbReference type="Proteomes" id="UP000790709">
    <property type="component" value="Unassembled WGS sequence"/>
</dbReference>
<keyword evidence="2" id="KW-1185">Reference proteome</keyword>
<evidence type="ECO:0000313" key="1">
    <source>
        <dbReference type="EMBL" id="KAH7918817.1"/>
    </source>
</evidence>
<proteinExistence type="predicted"/>
<sequence>LFCWVRGDDTMRIFSVEITDAESVYALKKRIKKQRSVEWRYVSANDFDLSVVSLPVRDGAFLAHLRSATPRPLLPEDDLSTVFTNPPEKAHVHIIVDVPPNPPVDRMIELMCWVRGEDVNCTFLVEIADTDTVDDLKKQIKAKRPVGFCHVPASDLGLTEVSVPVDDNLRQNIGKLTPQPLFPLDELSTVFADPPADAHVHIIIDAPPKPPGECSPL</sequence>
<gene>
    <name evidence="1" type="ORF">BV22DRAFT_981633</name>
</gene>
<feature type="non-terminal residue" evidence="1">
    <location>
        <position position="1"/>
    </location>
</feature>
<reference evidence="1" key="1">
    <citation type="journal article" date="2021" name="New Phytol.">
        <title>Evolutionary innovations through gain and loss of genes in the ectomycorrhizal Boletales.</title>
        <authorList>
            <person name="Wu G."/>
            <person name="Miyauchi S."/>
            <person name="Morin E."/>
            <person name="Kuo A."/>
            <person name="Drula E."/>
            <person name="Varga T."/>
            <person name="Kohler A."/>
            <person name="Feng B."/>
            <person name="Cao Y."/>
            <person name="Lipzen A."/>
            <person name="Daum C."/>
            <person name="Hundley H."/>
            <person name="Pangilinan J."/>
            <person name="Johnson J."/>
            <person name="Barry K."/>
            <person name="LaButti K."/>
            <person name="Ng V."/>
            <person name="Ahrendt S."/>
            <person name="Min B."/>
            <person name="Choi I.G."/>
            <person name="Park H."/>
            <person name="Plett J.M."/>
            <person name="Magnuson J."/>
            <person name="Spatafora J.W."/>
            <person name="Nagy L.G."/>
            <person name="Henrissat B."/>
            <person name="Grigoriev I.V."/>
            <person name="Yang Z.L."/>
            <person name="Xu J."/>
            <person name="Martin F.M."/>
        </authorList>
    </citation>
    <scope>NUCLEOTIDE SEQUENCE</scope>
    <source>
        <strain evidence="1">KUC20120723A-06</strain>
    </source>
</reference>
<accession>A0ACB8AZH7</accession>
<organism evidence="1 2">
    <name type="scientific">Leucogyrophana mollusca</name>
    <dbReference type="NCBI Taxonomy" id="85980"/>
    <lineage>
        <taxon>Eukaryota</taxon>
        <taxon>Fungi</taxon>
        <taxon>Dikarya</taxon>
        <taxon>Basidiomycota</taxon>
        <taxon>Agaricomycotina</taxon>
        <taxon>Agaricomycetes</taxon>
        <taxon>Agaricomycetidae</taxon>
        <taxon>Boletales</taxon>
        <taxon>Boletales incertae sedis</taxon>
        <taxon>Leucogyrophana</taxon>
    </lineage>
</organism>
<evidence type="ECO:0000313" key="2">
    <source>
        <dbReference type="Proteomes" id="UP000790709"/>
    </source>
</evidence>
<name>A0ACB8AZH7_9AGAM</name>